<dbReference type="OMA" id="HGCAHAF"/>
<proteinExistence type="inferred from homology"/>
<evidence type="ECO:0000256" key="10">
    <source>
        <dbReference type="ARBA" id="ARBA00022723"/>
    </source>
</evidence>
<feature type="domain" description="RING-type" evidence="25">
    <location>
        <begin position="26"/>
        <end position="246"/>
    </location>
</feature>
<reference evidence="27" key="1">
    <citation type="submission" date="2012-01" db="EMBL/GenBank/DDBJ databases">
        <title>The Genome Sequence of Oreochromis niloticus (Nile Tilapia).</title>
        <authorList>
            <consortium name="Broad Institute Genome Assembly Team"/>
            <consortium name="Broad Institute Sequencing Platform"/>
            <person name="Di Palma F."/>
            <person name="Johnson J."/>
            <person name="Lander E.S."/>
            <person name="Lindblad-Toh K."/>
        </authorList>
    </citation>
    <scope>NUCLEOTIDE SEQUENCE [LARGE SCALE GENOMIC DNA]</scope>
</reference>
<evidence type="ECO:0000256" key="1">
    <source>
        <dbReference type="ARBA" id="ARBA00001798"/>
    </source>
</evidence>
<dbReference type="GO" id="GO:0006915">
    <property type="term" value="P:apoptotic process"/>
    <property type="evidence" value="ECO:0007669"/>
    <property type="project" value="UniProtKB-KW"/>
</dbReference>
<evidence type="ECO:0000256" key="18">
    <source>
        <dbReference type="ARBA" id="ARBA00023136"/>
    </source>
</evidence>
<evidence type="ECO:0000259" key="25">
    <source>
        <dbReference type="PROSITE" id="PS51873"/>
    </source>
</evidence>
<evidence type="ECO:0000256" key="3">
    <source>
        <dbReference type="ARBA" id="ARBA00004496"/>
    </source>
</evidence>
<evidence type="ECO:0000256" key="6">
    <source>
        <dbReference type="ARBA" id="ARBA00022490"/>
    </source>
</evidence>
<evidence type="ECO:0000256" key="19">
    <source>
        <dbReference type="ARBA" id="ARBA00038342"/>
    </source>
</evidence>
<dbReference type="SMART" id="SM00647">
    <property type="entry name" value="IBR"/>
    <property type="match status" value="2"/>
</dbReference>
<dbReference type="FunCoup" id="I3IUB9">
    <property type="interactions" value="7"/>
</dbReference>
<dbReference type="FunFam" id="3.30.40.10:FF:000051">
    <property type="entry name" value="RBR-type E3 ubiquitin transferase"/>
    <property type="match status" value="1"/>
</dbReference>
<evidence type="ECO:0000256" key="12">
    <source>
        <dbReference type="ARBA" id="ARBA00022771"/>
    </source>
</evidence>
<evidence type="ECO:0000256" key="23">
    <source>
        <dbReference type="ARBA" id="ARBA00078867"/>
    </source>
</evidence>
<keyword evidence="18" id="KW-0472">Membrane</keyword>
<keyword evidence="15" id="KW-0832">Ubl conjugation</keyword>
<evidence type="ECO:0000256" key="24">
    <source>
        <dbReference type="SAM" id="MobiDB-lite"/>
    </source>
</evidence>
<evidence type="ECO:0000256" key="21">
    <source>
        <dbReference type="ARBA" id="ARBA00061765"/>
    </source>
</evidence>
<evidence type="ECO:0000256" key="14">
    <source>
        <dbReference type="ARBA" id="ARBA00022833"/>
    </source>
</evidence>
<accession>I3IUB9</accession>
<evidence type="ECO:0000256" key="8">
    <source>
        <dbReference type="ARBA" id="ARBA00022692"/>
    </source>
</evidence>
<dbReference type="GO" id="GO:0031966">
    <property type="term" value="C:mitochondrial membrane"/>
    <property type="evidence" value="ECO:0007669"/>
    <property type="project" value="UniProtKB-SubCell"/>
</dbReference>
<evidence type="ECO:0000256" key="4">
    <source>
        <dbReference type="ARBA" id="ARBA00004906"/>
    </source>
</evidence>
<evidence type="ECO:0000256" key="16">
    <source>
        <dbReference type="ARBA" id="ARBA00022989"/>
    </source>
</evidence>
<dbReference type="FunFam" id="1.20.120.1750:FF:000010">
    <property type="entry name" value="RBR-type E3 ubiquitin transferase"/>
    <property type="match status" value="1"/>
</dbReference>
<dbReference type="Gene3D" id="1.20.120.1750">
    <property type="match status" value="1"/>
</dbReference>
<dbReference type="InterPro" id="IPR044066">
    <property type="entry name" value="TRIAD_supradom"/>
</dbReference>
<dbReference type="InterPro" id="IPR031127">
    <property type="entry name" value="E3_UB_ligase_RBR"/>
</dbReference>
<sequence length="342" mass="36941">MASRSPTVSREARESAPETPEAAANLQVFCKLCLSEQPSTATTELQSCKCIYCTACLQQYVQLAIMEGGGAPITCPDMACQKTGVLLDSEIAALAAAGQVELYLRLKFERGVKLDPSKAWCPVLECQAVCNVEQSTEGHPAAVPCPTCHTVFCSGCRGHWQDGHACPEQQAMMTPSHQSRARSDSDSDMPIKQCPMCGIYIERNQGCAQMLCKSCKHTFCWYCLQNLDGDIFLRHYDKGAMQKQAGTLQGLGYVEQNAGGGDPGGSQYHCAGDVTSPPAGLALHPVLCLQALQRGQEEEEEQEQEGPQPVRHLHIIAAPCFHLPAQDHSANLMIAKESLSAA</sequence>
<dbReference type="PROSITE" id="PS51873">
    <property type="entry name" value="TRIAD"/>
    <property type="match status" value="1"/>
</dbReference>
<evidence type="ECO:0000256" key="22">
    <source>
        <dbReference type="ARBA" id="ARBA00069720"/>
    </source>
</evidence>
<keyword evidence="9" id="KW-0053">Apoptosis</keyword>
<evidence type="ECO:0000313" key="26">
    <source>
        <dbReference type="Ensembl" id="ENSONIP00000000209.2"/>
    </source>
</evidence>
<dbReference type="GO" id="GO:0061630">
    <property type="term" value="F:ubiquitin protein ligase activity"/>
    <property type="evidence" value="ECO:0007669"/>
    <property type="project" value="UniProtKB-EC"/>
</dbReference>
<dbReference type="eggNOG" id="KOG1815">
    <property type="taxonomic scope" value="Eukaryota"/>
</dbReference>
<evidence type="ECO:0000256" key="5">
    <source>
        <dbReference type="ARBA" id="ARBA00012251"/>
    </source>
</evidence>
<keyword evidence="11" id="KW-0677">Repeat</keyword>
<keyword evidence="7" id="KW-0808">Transferase</keyword>
<keyword evidence="14" id="KW-0862">Zinc</keyword>
<keyword evidence="13" id="KW-0833">Ubl conjugation pathway</keyword>
<comment type="function">
    <text evidence="20">E3 ubiquitin-protein ligase which accepts ubiquitin from E2 ubiquitin-conjugating enzymes UBE2L3 and UBE2L6 in the form of a thioester and then directly transfers the ubiquitin to targeted substrates such as LCMT2, thereby promoting their degradation. Induces apoptosis via a p53/TP53-dependent but caspase-independent mechanism. Plays a crucial role in maintaining the genomic stability by controlling the degradation of multiple proteins involved in mitotic progression and DNA damage. Regulates epithelial homeostasis by mediating degradation of CDKN1A and isoform 2 of TP63. Plays a regulatory role in innate immunity by negatively regulating IRF3 activation and IFN-beta production. Mechanistically, inhibits TBK1 phosphorylation and 'Lys-63'-linked polyubiquitination independently of its E3 ligase activity. Alternatively, promotes 'Lys-27' and 'Lys-33'-linked ubiquitination of IFIH1/MDA5, promoting selective autophagic degradation of IFIH1/MDA5 to inhibit antiviral response.</text>
</comment>
<dbReference type="Proteomes" id="UP000005207">
    <property type="component" value="Linkage group LG11"/>
</dbReference>
<keyword evidence="16" id="KW-1133">Transmembrane helix</keyword>
<dbReference type="InParanoid" id="I3IUB9"/>
<reference evidence="26" key="2">
    <citation type="submission" date="2025-08" db="UniProtKB">
        <authorList>
            <consortium name="Ensembl"/>
        </authorList>
    </citation>
    <scope>IDENTIFICATION</scope>
</reference>
<keyword evidence="12" id="KW-0863">Zinc-finger</keyword>
<dbReference type="EC" id="2.3.2.31" evidence="5"/>
<dbReference type="InterPro" id="IPR002867">
    <property type="entry name" value="IBR_dom"/>
</dbReference>
<dbReference type="PANTHER" id="PTHR11685">
    <property type="entry name" value="RBR FAMILY RING FINGER AND IBR DOMAIN-CONTAINING"/>
    <property type="match status" value="1"/>
</dbReference>
<evidence type="ECO:0000256" key="7">
    <source>
        <dbReference type="ARBA" id="ARBA00022679"/>
    </source>
</evidence>
<dbReference type="PROSITE" id="PS00518">
    <property type="entry name" value="ZF_RING_1"/>
    <property type="match status" value="1"/>
</dbReference>
<comment type="pathway">
    <text evidence="4">Protein modification; protein ubiquitination.</text>
</comment>
<dbReference type="Pfam" id="PF22191">
    <property type="entry name" value="IBR_1"/>
    <property type="match status" value="1"/>
</dbReference>
<name>I3IUB9_ORENI</name>
<evidence type="ECO:0000256" key="15">
    <source>
        <dbReference type="ARBA" id="ARBA00022843"/>
    </source>
</evidence>
<evidence type="ECO:0000256" key="2">
    <source>
        <dbReference type="ARBA" id="ARBA00004304"/>
    </source>
</evidence>
<dbReference type="GeneTree" id="ENSGT00940000158819"/>
<comment type="similarity">
    <text evidence="19">Belongs to the RBR family. RNF144 subfamily.</text>
</comment>
<dbReference type="Gene3D" id="3.30.40.10">
    <property type="entry name" value="Zinc/RING finger domain, C3HC4 (zinc finger)"/>
    <property type="match status" value="1"/>
</dbReference>
<dbReference type="InterPro" id="IPR013083">
    <property type="entry name" value="Znf_RING/FYVE/PHD"/>
</dbReference>
<dbReference type="HOGENOM" id="CLU_053598_1_0_1"/>
<keyword evidence="10" id="KW-0479">Metal-binding</keyword>
<feature type="region of interest" description="Disordered" evidence="24">
    <location>
        <begin position="1"/>
        <end position="20"/>
    </location>
</feature>
<keyword evidence="6" id="KW-0963">Cytoplasm</keyword>
<gene>
    <name evidence="26" type="primary">rnf144b</name>
</gene>
<reference evidence="26" key="3">
    <citation type="submission" date="2025-09" db="UniProtKB">
        <authorList>
            <consortium name="Ensembl"/>
        </authorList>
    </citation>
    <scope>IDENTIFICATION</scope>
</reference>
<dbReference type="GO" id="GO:0008270">
    <property type="term" value="F:zinc ion binding"/>
    <property type="evidence" value="ECO:0007669"/>
    <property type="project" value="UniProtKB-KW"/>
</dbReference>
<keyword evidence="17" id="KW-0496">Mitochondrion</keyword>
<dbReference type="InterPro" id="IPR017907">
    <property type="entry name" value="Znf_RING_CS"/>
</dbReference>
<evidence type="ECO:0000256" key="20">
    <source>
        <dbReference type="ARBA" id="ARBA00060040"/>
    </source>
</evidence>
<comment type="catalytic activity">
    <reaction evidence="1">
        <text>[E2 ubiquitin-conjugating enzyme]-S-ubiquitinyl-L-cysteine + [acceptor protein]-L-lysine = [E2 ubiquitin-conjugating enzyme]-L-cysteine + [acceptor protein]-N(6)-ubiquitinyl-L-lysine.</text>
        <dbReference type="EC" id="2.3.2.31"/>
    </reaction>
</comment>
<evidence type="ECO:0000256" key="17">
    <source>
        <dbReference type="ARBA" id="ARBA00023128"/>
    </source>
</evidence>
<dbReference type="GO" id="GO:0016567">
    <property type="term" value="P:protein ubiquitination"/>
    <property type="evidence" value="ECO:0007669"/>
    <property type="project" value="InterPro"/>
</dbReference>
<evidence type="ECO:0000256" key="13">
    <source>
        <dbReference type="ARBA" id="ARBA00022786"/>
    </source>
</evidence>
<evidence type="ECO:0000313" key="27">
    <source>
        <dbReference type="Proteomes" id="UP000005207"/>
    </source>
</evidence>
<keyword evidence="27" id="KW-1185">Reference proteome</keyword>
<evidence type="ECO:0000256" key="9">
    <source>
        <dbReference type="ARBA" id="ARBA00022703"/>
    </source>
</evidence>
<dbReference type="Pfam" id="PF01485">
    <property type="entry name" value="IBR"/>
    <property type="match status" value="1"/>
</dbReference>
<dbReference type="STRING" id="8128.ENSONIP00000000209"/>
<comment type="subcellular location">
    <subcellularLocation>
        <location evidence="3">Cytoplasm</location>
    </subcellularLocation>
    <subcellularLocation>
        <location evidence="2">Mitochondrion membrane</location>
        <topology evidence="2">Single-pass membrane protein</topology>
    </subcellularLocation>
</comment>
<keyword evidence="8" id="KW-0812">Transmembrane</keyword>
<dbReference type="Ensembl" id="ENSONIT00000000208.2">
    <property type="protein sequence ID" value="ENSONIP00000000209.2"/>
    <property type="gene ID" value="ENSONIG00000000163.2"/>
</dbReference>
<dbReference type="AlphaFoldDB" id="I3IUB9"/>
<evidence type="ECO:0000256" key="11">
    <source>
        <dbReference type="ARBA" id="ARBA00022737"/>
    </source>
</evidence>
<organism evidence="26 27">
    <name type="scientific">Oreochromis niloticus</name>
    <name type="common">Nile tilapia</name>
    <name type="synonym">Tilapia nilotica</name>
    <dbReference type="NCBI Taxonomy" id="8128"/>
    <lineage>
        <taxon>Eukaryota</taxon>
        <taxon>Metazoa</taxon>
        <taxon>Chordata</taxon>
        <taxon>Craniata</taxon>
        <taxon>Vertebrata</taxon>
        <taxon>Euteleostomi</taxon>
        <taxon>Actinopterygii</taxon>
        <taxon>Neopterygii</taxon>
        <taxon>Teleostei</taxon>
        <taxon>Neoteleostei</taxon>
        <taxon>Acanthomorphata</taxon>
        <taxon>Ovalentaria</taxon>
        <taxon>Cichlomorphae</taxon>
        <taxon>Cichliformes</taxon>
        <taxon>Cichlidae</taxon>
        <taxon>African cichlids</taxon>
        <taxon>Pseudocrenilabrinae</taxon>
        <taxon>Oreochromini</taxon>
        <taxon>Oreochromis</taxon>
    </lineage>
</organism>
<comment type="subunit">
    <text evidence="21">Interacts with UBE2L3, UBE2L6 and LCMT2, as well as with BAX. Interacts with TBK1; this interaction inhibits TBK1 phosphorylation and 'Lys-63'-linked polyubiquitination.</text>
</comment>
<dbReference type="SUPFAM" id="SSF57850">
    <property type="entry name" value="RING/U-box"/>
    <property type="match status" value="3"/>
</dbReference>
<protein>
    <recommendedName>
        <fullName evidence="22">E3 ubiquitin-protein ligase RNF144B</fullName>
        <ecNumber evidence="5">2.3.2.31</ecNumber>
    </recommendedName>
    <alternativeName>
        <fullName evidence="23">RING finger protein 144B</fullName>
    </alternativeName>
</protein>